<accession>A0ACC2E484</accession>
<dbReference type="Proteomes" id="UP001162992">
    <property type="component" value="Chromosome 3"/>
</dbReference>
<reference evidence="2" key="1">
    <citation type="journal article" date="2024" name="Proc. Natl. Acad. Sci. U.S.A.">
        <title>Extraordinary preservation of gene collinearity over three hundred million years revealed in homosporous lycophytes.</title>
        <authorList>
            <person name="Li C."/>
            <person name="Wickell D."/>
            <person name="Kuo L.Y."/>
            <person name="Chen X."/>
            <person name="Nie B."/>
            <person name="Liao X."/>
            <person name="Peng D."/>
            <person name="Ji J."/>
            <person name="Jenkins J."/>
            <person name="Williams M."/>
            <person name="Shu S."/>
            <person name="Plott C."/>
            <person name="Barry K."/>
            <person name="Rajasekar S."/>
            <person name="Grimwood J."/>
            <person name="Han X."/>
            <person name="Sun S."/>
            <person name="Hou Z."/>
            <person name="He W."/>
            <person name="Dai G."/>
            <person name="Sun C."/>
            <person name="Schmutz J."/>
            <person name="Leebens-Mack J.H."/>
            <person name="Li F.W."/>
            <person name="Wang L."/>
        </authorList>
    </citation>
    <scope>NUCLEOTIDE SEQUENCE [LARGE SCALE GENOMIC DNA]</scope>
    <source>
        <strain evidence="2">cv. PW_Plant_1</strain>
    </source>
</reference>
<name>A0ACC2E484_DIPCM</name>
<dbReference type="EMBL" id="CM055094">
    <property type="protein sequence ID" value="KAJ7561358.1"/>
    <property type="molecule type" value="Genomic_DNA"/>
</dbReference>
<gene>
    <name evidence="1" type="ORF">O6H91_03G025200</name>
</gene>
<evidence type="ECO:0000313" key="2">
    <source>
        <dbReference type="Proteomes" id="UP001162992"/>
    </source>
</evidence>
<keyword evidence="2" id="KW-1185">Reference proteome</keyword>
<proteinExistence type="predicted"/>
<organism evidence="1 2">
    <name type="scientific">Diphasiastrum complanatum</name>
    <name type="common">Issler's clubmoss</name>
    <name type="synonym">Lycopodium complanatum</name>
    <dbReference type="NCBI Taxonomy" id="34168"/>
    <lineage>
        <taxon>Eukaryota</taxon>
        <taxon>Viridiplantae</taxon>
        <taxon>Streptophyta</taxon>
        <taxon>Embryophyta</taxon>
        <taxon>Tracheophyta</taxon>
        <taxon>Lycopodiopsida</taxon>
        <taxon>Lycopodiales</taxon>
        <taxon>Lycopodiaceae</taxon>
        <taxon>Lycopodioideae</taxon>
        <taxon>Diphasiastrum</taxon>
    </lineage>
</organism>
<sequence>MSSKEKPFLVAVLGMLIVLWMCFYNLRIGPPVKHEAQSFDETPLDSRSLSRKQFRTHLPQSRHPLAQSALDNGLSDEHDDNVGRSELSQNMRSQVLARMNARYQNKDTFNELSKQKSDFLRDKEKQMTPGKSLSDGSGDAWNEEFQQLTEELLGEVLEELKKVQNATSDRADVIDIPVKVQSDEIADSMCGERNGSGTGQSGTQLKSGLRLFGQALHSFVLFSAYRFSIDEFVVVGLVSVYLREKYGDPVSSCAWLPIGSAYTVDLLFQSGNSSSVQKGIVKLFYVNETLGTDYDIAVCKCTFEDPVGANAGGGSLYLNMTSASAKEGFEPVEVLHELPDELLSIQFEGPFRYEYAFCSPPIWGRLYPKHVKEWLMYHHSLWQGKVHYFMYDAGGIDSEIERIFQPLIAEGLITVINIVGTQKFRTFYNSQHLAINDCLQRARFVAKWAFFWDLDEYLQIQPPANISSILAENEDAVWISFGHLVWSKIYCKQEERPDEWAVERMAFHLEYPTCSEKGRSSTCHGSEGLRKWAANPRAVSVGTVYRTLEPEWNGVVFNASIARINHYSGLVAYNDESNCVLIKNLNEVDESVALDGWWWKDISMAENSKKARIYSQSLHIFNSSLSSDYLSLTNVARS</sequence>
<evidence type="ECO:0000313" key="1">
    <source>
        <dbReference type="EMBL" id="KAJ7561358.1"/>
    </source>
</evidence>
<comment type="caution">
    <text evidence="1">The sequence shown here is derived from an EMBL/GenBank/DDBJ whole genome shotgun (WGS) entry which is preliminary data.</text>
</comment>
<protein>
    <submittedName>
        <fullName evidence="1">Uncharacterized protein</fullName>
    </submittedName>
</protein>